<dbReference type="Proteomes" id="UP000247569">
    <property type="component" value="Unassembled WGS sequence"/>
</dbReference>
<evidence type="ECO:0000313" key="1">
    <source>
        <dbReference type="EMBL" id="PXX61111.1"/>
    </source>
</evidence>
<name>A0A318JVW8_9NOCA</name>
<keyword evidence="2" id="KW-1185">Reference proteome</keyword>
<organism evidence="1 2">
    <name type="scientific">Nocardia tenerifensis</name>
    <dbReference type="NCBI Taxonomy" id="228006"/>
    <lineage>
        <taxon>Bacteria</taxon>
        <taxon>Bacillati</taxon>
        <taxon>Actinomycetota</taxon>
        <taxon>Actinomycetes</taxon>
        <taxon>Mycobacteriales</taxon>
        <taxon>Nocardiaceae</taxon>
        <taxon>Nocardia</taxon>
    </lineage>
</organism>
<evidence type="ECO:0000313" key="2">
    <source>
        <dbReference type="Proteomes" id="UP000247569"/>
    </source>
</evidence>
<reference evidence="1 2" key="1">
    <citation type="submission" date="2018-05" db="EMBL/GenBank/DDBJ databases">
        <title>Genomic Encyclopedia of Type Strains, Phase IV (KMG-IV): sequencing the most valuable type-strain genomes for metagenomic binning, comparative biology and taxonomic classification.</title>
        <authorList>
            <person name="Goeker M."/>
        </authorList>
    </citation>
    <scope>NUCLEOTIDE SEQUENCE [LARGE SCALE GENOMIC DNA]</scope>
    <source>
        <strain evidence="1 2">DSM 44704</strain>
    </source>
</reference>
<dbReference type="EMBL" id="QJKF01000009">
    <property type="protein sequence ID" value="PXX61111.1"/>
    <property type="molecule type" value="Genomic_DNA"/>
</dbReference>
<gene>
    <name evidence="1" type="ORF">DFR70_109303</name>
</gene>
<accession>A0A318JVW8</accession>
<protein>
    <submittedName>
        <fullName evidence="1">Uncharacterized protein</fullName>
    </submittedName>
</protein>
<proteinExistence type="predicted"/>
<dbReference type="AlphaFoldDB" id="A0A318JVW8"/>
<sequence>MRRKYFRQRVAAALIDVQAVTLCARRRVRIALVDGDFDPRTAQSLGET</sequence>
<comment type="caution">
    <text evidence="1">The sequence shown here is derived from an EMBL/GenBank/DDBJ whole genome shotgun (WGS) entry which is preliminary data.</text>
</comment>